<dbReference type="PANTHER" id="PTHR39515">
    <property type="entry name" value="CONSERVED PROTEIN"/>
    <property type="match status" value="1"/>
</dbReference>
<dbReference type="Gene3D" id="1.10.287.100">
    <property type="match status" value="1"/>
</dbReference>
<dbReference type="PANTHER" id="PTHR39515:SF2">
    <property type="entry name" value="HTH-TYPE TRANSCRIPTIONAL REGULATOR RV0880"/>
    <property type="match status" value="1"/>
</dbReference>
<name>A0AAE3R2A6_9BACT</name>
<dbReference type="InterPro" id="IPR036390">
    <property type="entry name" value="WH_DNA-bd_sf"/>
</dbReference>
<dbReference type="Pfam" id="PF12802">
    <property type="entry name" value="MarR_2"/>
    <property type="match status" value="1"/>
</dbReference>
<dbReference type="Proteomes" id="UP001232063">
    <property type="component" value="Unassembled WGS sequence"/>
</dbReference>
<reference evidence="2" key="1">
    <citation type="submission" date="2023-05" db="EMBL/GenBank/DDBJ databases">
        <authorList>
            <person name="Zhang X."/>
        </authorList>
    </citation>
    <scope>NUCLEOTIDE SEQUENCE</scope>
    <source>
        <strain evidence="2">BD1B2-1</strain>
    </source>
</reference>
<comment type="caution">
    <text evidence="2">The sequence shown here is derived from an EMBL/GenBank/DDBJ whole genome shotgun (WGS) entry which is preliminary data.</text>
</comment>
<dbReference type="PROSITE" id="PS50995">
    <property type="entry name" value="HTH_MARR_2"/>
    <property type="match status" value="1"/>
</dbReference>
<protein>
    <submittedName>
        <fullName evidence="2">MarR family transcriptional regulator</fullName>
    </submittedName>
</protein>
<dbReference type="AlphaFoldDB" id="A0AAE3R2A6"/>
<dbReference type="InterPro" id="IPR036388">
    <property type="entry name" value="WH-like_DNA-bd_sf"/>
</dbReference>
<sequence length="149" mass="16939">MPTIDSSKQESSLPTELRTVVTRLMKKLRSKSPTRDTLSLTERSVIRLLDEHKELLPSEIARIEKVTTQSMSQILNHLSDLGYITRTPSETDKRKITITLSEGGLALLNTSRNERDEWLSHALHATCTSEEQEVLRQALGPLKKLLEYD</sequence>
<evidence type="ECO:0000313" key="2">
    <source>
        <dbReference type="EMBL" id="MDJ1499568.1"/>
    </source>
</evidence>
<keyword evidence="3" id="KW-1185">Reference proteome</keyword>
<dbReference type="EMBL" id="JASJOU010000001">
    <property type="protein sequence ID" value="MDJ1499568.1"/>
    <property type="molecule type" value="Genomic_DNA"/>
</dbReference>
<feature type="domain" description="HTH marR-type" evidence="1">
    <location>
        <begin position="10"/>
        <end position="144"/>
    </location>
</feature>
<dbReference type="InterPro" id="IPR000835">
    <property type="entry name" value="HTH_MarR-typ"/>
</dbReference>
<dbReference type="PRINTS" id="PR00598">
    <property type="entry name" value="HTHMARR"/>
</dbReference>
<gene>
    <name evidence="2" type="ORF">QNI22_02870</name>
</gene>
<dbReference type="InterPro" id="IPR052526">
    <property type="entry name" value="HTH-type_Bedaq_tolerance"/>
</dbReference>
<dbReference type="Gene3D" id="1.10.10.10">
    <property type="entry name" value="Winged helix-like DNA-binding domain superfamily/Winged helix DNA-binding domain"/>
    <property type="match status" value="1"/>
</dbReference>
<accession>A0AAE3R2A6</accession>
<proteinExistence type="predicted"/>
<organism evidence="2 3">
    <name type="scientific">Xanthocytophaga agilis</name>
    <dbReference type="NCBI Taxonomy" id="3048010"/>
    <lineage>
        <taxon>Bacteria</taxon>
        <taxon>Pseudomonadati</taxon>
        <taxon>Bacteroidota</taxon>
        <taxon>Cytophagia</taxon>
        <taxon>Cytophagales</taxon>
        <taxon>Rhodocytophagaceae</taxon>
        <taxon>Xanthocytophaga</taxon>
    </lineage>
</organism>
<evidence type="ECO:0000313" key="3">
    <source>
        <dbReference type="Proteomes" id="UP001232063"/>
    </source>
</evidence>
<dbReference type="RefSeq" id="WP_314509099.1">
    <property type="nucleotide sequence ID" value="NZ_JASJOU010000001.1"/>
</dbReference>
<dbReference type="SMART" id="SM00347">
    <property type="entry name" value="HTH_MARR"/>
    <property type="match status" value="1"/>
</dbReference>
<evidence type="ECO:0000259" key="1">
    <source>
        <dbReference type="PROSITE" id="PS50995"/>
    </source>
</evidence>
<dbReference type="SUPFAM" id="SSF46785">
    <property type="entry name" value="Winged helix' DNA-binding domain"/>
    <property type="match status" value="1"/>
</dbReference>
<dbReference type="GO" id="GO:0003700">
    <property type="term" value="F:DNA-binding transcription factor activity"/>
    <property type="evidence" value="ECO:0007669"/>
    <property type="project" value="InterPro"/>
</dbReference>